<dbReference type="OrthoDB" id="583351at2"/>
<organism evidence="3 4">
    <name type="scientific">Gloeobacter violaceus (strain ATCC 29082 / PCC 7421)</name>
    <dbReference type="NCBI Taxonomy" id="251221"/>
    <lineage>
        <taxon>Bacteria</taxon>
        <taxon>Bacillati</taxon>
        <taxon>Cyanobacteriota</taxon>
        <taxon>Cyanophyceae</taxon>
        <taxon>Gloeobacterales</taxon>
        <taxon>Gloeobacteraceae</taxon>
        <taxon>Gloeobacter</taxon>
    </lineage>
</organism>
<dbReference type="AlphaFoldDB" id="Q7NJX2"/>
<sequence>MDTLTIDKFGRILIPKKVRDQLGLSASDKLDLEIRDGVILLAPIQQEQKVYYKGGVLVVDSEPIGDLRTVIQELREERIRKLGGR</sequence>
<reference evidence="3 4" key="2">
    <citation type="journal article" date="2003" name="DNA Res.">
        <title>Complete genome structure of Gloeobacter violaceus PCC 7421, a cyanobacterium that lacks thylakoids (supplement).</title>
        <authorList>
            <person name="Nakamura Y."/>
            <person name="Kaneko T."/>
            <person name="Sato S."/>
            <person name="Mimuro M."/>
            <person name="Miyashita H."/>
            <person name="Tsuchiya T."/>
            <person name="Sasamoto S."/>
            <person name="Watanabe A."/>
            <person name="Kawashima K."/>
            <person name="Kishida Y."/>
            <person name="Kiyokawa C."/>
            <person name="Kohara M."/>
            <person name="Matsumoto M."/>
            <person name="Matsuno A."/>
            <person name="Nakazaki N."/>
            <person name="Shimpo S."/>
            <person name="Takeuchi C."/>
            <person name="Yamada M."/>
            <person name="Tabata S."/>
        </authorList>
    </citation>
    <scope>NUCLEOTIDE SEQUENCE [LARGE SCALE GENOMIC DNA]</scope>
    <source>
        <strain evidence="4">ATCC 29082 / PCC 7421</strain>
    </source>
</reference>
<dbReference type="KEGG" id="gvi:gsl1709"/>
<dbReference type="SUPFAM" id="SSF89447">
    <property type="entry name" value="AbrB/MazE/MraZ-like"/>
    <property type="match status" value="1"/>
</dbReference>
<evidence type="ECO:0000256" key="1">
    <source>
        <dbReference type="PROSITE-ProRule" id="PRU01076"/>
    </source>
</evidence>
<dbReference type="RefSeq" id="WP_011141708.1">
    <property type="nucleotide sequence ID" value="NC_005125.1"/>
</dbReference>
<dbReference type="InterPro" id="IPR007159">
    <property type="entry name" value="SpoVT-AbrB_dom"/>
</dbReference>
<dbReference type="PhylomeDB" id="Q7NJX2"/>
<dbReference type="HOGENOM" id="CLU_189838_1_0_3"/>
<reference evidence="3 4" key="1">
    <citation type="journal article" date="2003" name="DNA Res.">
        <title>Complete genome structure of Gloeobacter violaceus PCC 7421, a cyanobacterium that lacks thylakoids.</title>
        <authorList>
            <person name="Nakamura Y."/>
            <person name="Kaneko T."/>
            <person name="Sato S."/>
            <person name="Mimuro M."/>
            <person name="Miyashita H."/>
            <person name="Tsuchiya T."/>
            <person name="Sasamoto S."/>
            <person name="Watanabe A."/>
            <person name="Kawashima K."/>
            <person name="Kishida Y."/>
            <person name="Kiyokawa C."/>
            <person name="Kohara M."/>
            <person name="Matsumoto M."/>
            <person name="Matsuno A."/>
            <person name="Nakazaki N."/>
            <person name="Shimpo S."/>
            <person name="Takeuchi C."/>
            <person name="Yamada M."/>
            <person name="Tabata S."/>
        </authorList>
    </citation>
    <scope>NUCLEOTIDE SEQUENCE [LARGE SCALE GENOMIC DNA]</scope>
    <source>
        <strain evidence="4">ATCC 29082 / PCC 7421</strain>
    </source>
</reference>
<evidence type="ECO:0000259" key="2">
    <source>
        <dbReference type="PROSITE" id="PS51740"/>
    </source>
</evidence>
<dbReference type="PROSITE" id="PS51740">
    <property type="entry name" value="SPOVT_ABRB"/>
    <property type="match status" value="1"/>
</dbReference>
<evidence type="ECO:0000313" key="4">
    <source>
        <dbReference type="Proteomes" id="UP000000557"/>
    </source>
</evidence>
<evidence type="ECO:0000313" key="3">
    <source>
        <dbReference type="EMBL" id="BAC89650.1"/>
    </source>
</evidence>
<protein>
    <submittedName>
        <fullName evidence="3">Gsl1709 protein</fullName>
    </submittedName>
</protein>
<dbReference type="Gene3D" id="2.10.260.10">
    <property type="match status" value="1"/>
</dbReference>
<dbReference type="GO" id="GO:0003677">
    <property type="term" value="F:DNA binding"/>
    <property type="evidence" value="ECO:0007669"/>
    <property type="project" value="UniProtKB-UniRule"/>
</dbReference>
<proteinExistence type="predicted"/>
<dbReference type="Proteomes" id="UP000000557">
    <property type="component" value="Chromosome"/>
</dbReference>
<feature type="domain" description="SpoVT-AbrB" evidence="2">
    <location>
        <begin position="1"/>
        <end position="46"/>
    </location>
</feature>
<dbReference type="InterPro" id="IPR037914">
    <property type="entry name" value="SpoVT-AbrB_sf"/>
</dbReference>
<dbReference type="EnsemblBacteria" id="BAC89650">
    <property type="protein sequence ID" value="BAC89650"/>
    <property type="gene ID" value="BAC89650"/>
</dbReference>
<dbReference type="NCBIfam" id="TIGR01439">
    <property type="entry name" value="lp_hng_hel_AbrB"/>
    <property type="match status" value="1"/>
</dbReference>
<dbReference type="InParanoid" id="Q7NJX2"/>
<keyword evidence="4" id="KW-1185">Reference proteome</keyword>
<dbReference type="eggNOG" id="COG2002">
    <property type="taxonomic scope" value="Bacteria"/>
</dbReference>
<dbReference type="SMART" id="SM00966">
    <property type="entry name" value="SpoVT_AbrB"/>
    <property type="match status" value="1"/>
</dbReference>
<dbReference type="Pfam" id="PF04014">
    <property type="entry name" value="MazE_antitoxin"/>
    <property type="match status" value="1"/>
</dbReference>
<gene>
    <name evidence="3" type="ordered locus">gsl1709</name>
</gene>
<dbReference type="EMBL" id="BA000045">
    <property type="protein sequence ID" value="BAC89650.1"/>
    <property type="molecule type" value="Genomic_DNA"/>
</dbReference>
<keyword evidence="1" id="KW-0238">DNA-binding</keyword>
<name>Q7NJX2_GLOVI</name>
<accession>Q7NJX2</accession>